<reference evidence="1 2" key="1">
    <citation type="submission" date="2019-08" db="EMBL/GenBank/DDBJ databases">
        <title>In-depth cultivation of the pig gut microbiome towards novel bacterial diversity and tailored functional studies.</title>
        <authorList>
            <person name="Wylensek D."/>
            <person name="Hitch T.C.A."/>
            <person name="Clavel T."/>
        </authorList>
    </citation>
    <scope>NUCLEOTIDE SEQUENCE [LARGE SCALE GENOMIC DNA]</scope>
    <source>
        <strain evidence="1 2">WB03_NA08</strain>
    </source>
</reference>
<evidence type="ECO:0000313" key="1">
    <source>
        <dbReference type="EMBL" id="MSS84484.1"/>
    </source>
</evidence>
<dbReference type="Pfam" id="PF25681">
    <property type="entry name" value="Phage_TTP_17"/>
    <property type="match status" value="1"/>
</dbReference>
<dbReference type="InterPro" id="IPR058154">
    <property type="entry name" value="Bxb1_TTP-like"/>
</dbReference>
<evidence type="ECO:0008006" key="3">
    <source>
        <dbReference type="Google" id="ProtNLM"/>
    </source>
</evidence>
<keyword evidence="2" id="KW-1185">Reference proteome</keyword>
<organism evidence="1 2">
    <name type="scientific">Scrofimicrobium canadense</name>
    <dbReference type="NCBI Taxonomy" id="2652290"/>
    <lineage>
        <taxon>Bacteria</taxon>
        <taxon>Bacillati</taxon>
        <taxon>Actinomycetota</taxon>
        <taxon>Actinomycetes</taxon>
        <taxon>Actinomycetales</taxon>
        <taxon>Actinomycetaceae</taxon>
        <taxon>Scrofimicrobium</taxon>
    </lineage>
</organism>
<accession>A0A6N7VRT0</accession>
<name>A0A6N7VRT0_9ACTO</name>
<sequence length="188" mass="20144">MALAQVNADNARLFGSDDDYVAVADLDAAFTAPESISAAAPAPFVEVGWIHPDGFTLTPTDEVAKLKGFQGGRVVRTAITSSETSFAFQMLESTALSLGLALSRGDATTTGGVTKSTLKGARQIEKRQFLLGLFDGDVKWLLHIPHGEITERQEITIGREEITGYNVTVEIIGDYFLYSQGDDALKAS</sequence>
<proteinExistence type="predicted"/>
<gene>
    <name evidence="1" type="ORF">FYJ24_06845</name>
</gene>
<dbReference type="RefSeq" id="WP_154544873.1">
    <property type="nucleotide sequence ID" value="NZ_VULO01000007.1"/>
</dbReference>
<evidence type="ECO:0000313" key="2">
    <source>
        <dbReference type="Proteomes" id="UP000470875"/>
    </source>
</evidence>
<protein>
    <recommendedName>
        <fullName evidence="3">Major tail protein</fullName>
    </recommendedName>
</protein>
<comment type="caution">
    <text evidence="1">The sequence shown here is derived from an EMBL/GenBank/DDBJ whole genome shotgun (WGS) entry which is preliminary data.</text>
</comment>
<dbReference type="Proteomes" id="UP000470875">
    <property type="component" value="Unassembled WGS sequence"/>
</dbReference>
<dbReference type="AlphaFoldDB" id="A0A6N7VRT0"/>
<dbReference type="EMBL" id="VULO01000007">
    <property type="protein sequence ID" value="MSS84484.1"/>
    <property type="molecule type" value="Genomic_DNA"/>
</dbReference>